<organism evidence="5 6">
    <name type="scientific">Hibiscus trionum</name>
    <name type="common">Flower of an hour</name>
    <dbReference type="NCBI Taxonomy" id="183268"/>
    <lineage>
        <taxon>Eukaryota</taxon>
        <taxon>Viridiplantae</taxon>
        <taxon>Streptophyta</taxon>
        <taxon>Embryophyta</taxon>
        <taxon>Tracheophyta</taxon>
        <taxon>Spermatophyta</taxon>
        <taxon>Magnoliopsida</taxon>
        <taxon>eudicotyledons</taxon>
        <taxon>Gunneridae</taxon>
        <taxon>Pentapetalae</taxon>
        <taxon>rosids</taxon>
        <taxon>malvids</taxon>
        <taxon>Malvales</taxon>
        <taxon>Malvaceae</taxon>
        <taxon>Malvoideae</taxon>
        <taxon>Hibiscus</taxon>
    </lineage>
</organism>
<sequence>MRQNKSLFPNTQSDLPKYLQEFDLTLECKHLISSLPTERGWITDRFYRYQGFWHSLRQIQAVLPCQHHFQAQDTDILLVTTPKSGTTWLKAIVFALMNRFRYNDYTDDNKSTTTLCSQRTLTIFGTHLPLVSLPDSVKNSPCKLVYLCRNPKDTFVSLWHFSNKLRSKGKDMGTLSLTDCFDQFTRGVSVYGPYWDHVLGYWKASFENPERVLFLKYEEMKQQPKVELMKLARFLGRPFSLEEETNGAVDGILKLCSFENLSNLEVNKTGQISATGFDYNTFYRQGKVGDAENYLSPQMIEKLDQVTEEKFQGYVLKF</sequence>
<gene>
    <name evidence="5" type="ORF">HRI_002426400</name>
</gene>
<dbReference type="EMBL" id="BSYR01000022">
    <property type="protein sequence ID" value="GMI87571.1"/>
    <property type="molecule type" value="Genomic_DNA"/>
</dbReference>
<keyword evidence="6" id="KW-1185">Reference proteome</keyword>
<comment type="caution">
    <text evidence="5">The sequence shown here is derived from an EMBL/GenBank/DDBJ whole genome shotgun (WGS) entry which is preliminary data.</text>
</comment>
<dbReference type="InterPro" id="IPR000863">
    <property type="entry name" value="Sulfotransferase_dom"/>
</dbReference>
<evidence type="ECO:0000313" key="5">
    <source>
        <dbReference type="EMBL" id="GMI87571.1"/>
    </source>
</evidence>
<feature type="domain" description="Sulfotransferase" evidence="4">
    <location>
        <begin position="73"/>
        <end position="313"/>
    </location>
</feature>
<name>A0A9W7I271_HIBTR</name>
<evidence type="ECO:0000256" key="2">
    <source>
        <dbReference type="ARBA" id="ARBA00022679"/>
    </source>
</evidence>
<protein>
    <recommendedName>
        <fullName evidence="3">Sulfotransferase</fullName>
        <ecNumber evidence="3">2.8.2.-</ecNumber>
    </recommendedName>
</protein>
<keyword evidence="2 3" id="KW-0808">Transferase</keyword>
<dbReference type="Pfam" id="PF00685">
    <property type="entry name" value="Sulfotransfer_1"/>
    <property type="match status" value="1"/>
</dbReference>
<comment type="similarity">
    <text evidence="1 3">Belongs to the sulfotransferase 1 family.</text>
</comment>
<dbReference type="Gene3D" id="3.40.50.300">
    <property type="entry name" value="P-loop containing nucleotide triphosphate hydrolases"/>
    <property type="match status" value="1"/>
</dbReference>
<evidence type="ECO:0000256" key="1">
    <source>
        <dbReference type="ARBA" id="ARBA00005771"/>
    </source>
</evidence>
<dbReference type="EC" id="2.8.2.-" evidence="3"/>
<evidence type="ECO:0000313" key="6">
    <source>
        <dbReference type="Proteomes" id="UP001165190"/>
    </source>
</evidence>
<evidence type="ECO:0000256" key="3">
    <source>
        <dbReference type="RuleBase" id="RU361155"/>
    </source>
</evidence>
<dbReference type="InterPro" id="IPR027417">
    <property type="entry name" value="P-loop_NTPase"/>
</dbReference>
<dbReference type="OrthoDB" id="205623at2759"/>
<evidence type="ECO:0000259" key="4">
    <source>
        <dbReference type="Pfam" id="PF00685"/>
    </source>
</evidence>
<dbReference type="Proteomes" id="UP001165190">
    <property type="component" value="Unassembled WGS sequence"/>
</dbReference>
<proteinExistence type="inferred from homology"/>
<dbReference type="SUPFAM" id="SSF52540">
    <property type="entry name" value="P-loop containing nucleoside triphosphate hydrolases"/>
    <property type="match status" value="1"/>
</dbReference>
<dbReference type="PANTHER" id="PTHR11783">
    <property type="entry name" value="SULFOTRANSFERASE SULT"/>
    <property type="match status" value="1"/>
</dbReference>
<dbReference type="GO" id="GO:0008146">
    <property type="term" value="F:sulfotransferase activity"/>
    <property type="evidence" value="ECO:0007669"/>
    <property type="project" value="InterPro"/>
</dbReference>
<accession>A0A9W7I271</accession>
<dbReference type="AlphaFoldDB" id="A0A9W7I271"/>
<reference evidence="5" key="1">
    <citation type="submission" date="2023-05" db="EMBL/GenBank/DDBJ databases">
        <title>Genome and transcriptome analyses reveal genes involved in the formation of fine ridges on petal epidermal cells in Hibiscus trionum.</title>
        <authorList>
            <person name="Koshimizu S."/>
            <person name="Masuda S."/>
            <person name="Ishii T."/>
            <person name="Shirasu K."/>
            <person name="Hoshino A."/>
            <person name="Arita M."/>
        </authorList>
    </citation>
    <scope>NUCLEOTIDE SEQUENCE</scope>
    <source>
        <strain evidence="5">Hamamatsu line</strain>
    </source>
</reference>